<dbReference type="InterPro" id="IPR009959">
    <property type="entry name" value="Cyclase_SnoaL-like"/>
</dbReference>
<dbReference type="AlphaFoldDB" id="A0A7K1V5E2"/>
<dbReference type="EMBL" id="WRPP01000007">
    <property type="protein sequence ID" value="MVU81702.1"/>
    <property type="molecule type" value="Genomic_DNA"/>
</dbReference>
<dbReference type="InterPro" id="IPR032710">
    <property type="entry name" value="NTF2-like_dom_sf"/>
</dbReference>
<accession>A0A7K1V5E2</accession>
<dbReference type="SUPFAM" id="SSF54427">
    <property type="entry name" value="NTF2-like"/>
    <property type="match status" value="1"/>
</dbReference>
<dbReference type="Gene3D" id="3.10.450.50">
    <property type="match status" value="1"/>
</dbReference>
<feature type="domain" description="SnoaL-like" evidence="1">
    <location>
        <begin position="5"/>
        <end position="102"/>
    </location>
</feature>
<evidence type="ECO:0000313" key="2">
    <source>
        <dbReference type="EMBL" id="MVU81702.1"/>
    </source>
</evidence>
<dbReference type="PANTHER" id="PTHR38436:SF1">
    <property type="entry name" value="ESTER CYCLASE"/>
    <property type="match status" value="1"/>
</dbReference>
<protein>
    <recommendedName>
        <fullName evidence="1">SnoaL-like domain-containing protein</fullName>
    </recommendedName>
</protein>
<comment type="caution">
    <text evidence="2">The sequence shown here is derived from an EMBL/GenBank/DDBJ whole genome shotgun (WGS) entry which is preliminary data.</text>
</comment>
<evidence type="ECO:0000313" key="3">
    <source>
        <dbReference type="Proteomes" id="UP000466794"/>
    </source>
</evidence>
<evidence type="ECO:0000259" key="1">
    <source>
        <dbReference type="Pfam" id="PF12680"/>
    </source>
</evidence>
<gene>
    <name evidence="2" type="ORF">GPX89_31255</name>
</gene>
<dbReference type="Pfam" id="PF12680">
    <property type="entry name" value="SnoaL_2"/>
    <property type="match status" value="1"/>
</dbReference>
<keyword evidence="3" id="KW-1185">Reference proteome</keyword>
<dbReference type="PANTHER" id="PTHR38436">
    <property type="entry name" value="POLYKETIDE CYCLASE SNOAL-LIKE DOMAIN"/>
    <property type="match status" value="1"/>
</dbReference>
<dbReference type="GO" id="GO:0030638">
    <property type="term" value="P:polyketide metabolic process"/>
    <property type="evidence" value="ECO:0007669"/>
    <property type="project" value="InterPro"/>
</dbReference>
<reference evidence="2 3" key="1">
    <citation type="submission" date="2019-12" db="EMBL/GenBank/DDBJ databases">
        <title>Nocardia sp. nov. ET3-3 isolated from soil.</title>
        <authorList>
            <person name="Kanchanasin P."/>
            <person name="Tanasupawat S."/>
            <person name="Yuki M."/>
            <person name="Kudo T."/>
        </authorList>
    </citation>
    <scope>NUCLEOTIDE SEQUENCE [LARGE SCALE GENOMIC DNA]</scope>
    <source>
        <strain evidence="2 3">ET3-3</strain>
    </source>
</reference>
<proteinExistence type="predicted"/>
<dbReference type="Proteomes" id="UP000466794">
    <property type="component" value="Unassembled WGS sequence"/>
</dbReference>
<organism evidence="2 3">
    <name type="scientific">Nocardia terrae</name>
    <dbReference type="NCBI Taxonomy" id="2675851"/>
    <lineage>
        <taxon>Bacteria</taxon>
        <taxon>Bacillati</taxon>
        <taxon>Actinomycetota</taxon>
        <taxon>Actinomycetes</taxon>
        <taxon>Mycobacteriales</taxon>
        <taxon>Nocardiaceae</taxon>
        <taxon>Nocardia</taxon>
    </lineage>
</organism>
<dbReference type="InterPro" id="IPR037401">
    <property type="entry name" value="SnoaL-like"/>
</dbReference>
<name>A0A7K1V5E2_9NOCA</name>
<sequence length="120" mass="13384">MDALVVDYLELVWNQGRVDLADRFVAGGLVEHNPSLPDGRRALVELIRGVRQRFPRARWELRRIAAAGDLVFAHSLFTTGPEDRGTAVVDVFRVLGDLIVEHWQVRERVPAVAVGGHPVV</sequence>